<proteinExistence type="predicted"/>
<gene>
    <name evidence="1" type="ORF">DBV05_g8536</name>
</gene>
<dbReference type="AlphaFoldDB" id="A0A5N5D5L2"/>
<protein>
    <submittedName>
        <fullName evidence="1">Uncharacterized protein</fullName>
    </submittedName>
</protein>
<dbReference type="EMBL" id="VCHE01000070">
    <property type="protein sequence ID" value="KAB2572825.1"/>
    <property type="molecule type" value="Genomic_DNA"/>
</dbReference>
<dbReference type="OrthoDB" id="3178870at2759"/>
<name>A0A5N5D5L2_9PEZI</name>
<reference evidence="1 2" key="1">
    <citation type="journal article" date="2019" name="Sci. Rep.">
        <title>A multi-omics analysis of the grapevine pathogen Lasiodiplodia theobromae reveals that temperature affects the expression of virulence- and pathogenicity-related genes.</title>
        <authorList>
            <person name="Felix C."/>
            <person name="Meneses R."/>
            <person name="Goncalves M.F.M."/>
            <person name="Tilleman L."/>
            <person name="Duarte A.S."/>
            <person name="Jorrin-Novo J.V."/>
            <person name="Van de Peer Y."/>
            <person name="Deforce D."/>
            <person name="Van Nieuwerburgh F."/>
            <person name="Esteves A.C."/>
            <person name="Alves A."/>
        </authorList>
    </citation>
    <scope>NUCLEOTIDE SEQUENCE [LARGE SCALE GENOMIC DNA]</scope>
    <source>
        <strain evidence="1 2">LA-SOL3</strain>
    </source>
</reference>
<evidence type="ECO:0000313" key="1">
    <source>
        <dbReference type="EMBL" id="KAB2572825.1"/>
    </source>
</evidence>
<keyword evidence="2" id="KW-1185">Reference proteome</keyword>
<dbReference type="Proteomes" id="UP000325902">
    <property type="component" value="Unassembled WGS sequence"/>
</dbReference>
<evidence type="ECO:0000313" key="2">
    <source>
        <dbReference type="Proteomes" id="UP000325902"/>
    </source>
</evidence>
<comment type="caution">
    <text evidence="1">The sequence shown here is derived from an EMBL/GenBank/DDBJ whole genome shotgun (WGS) entry which is preliminary data.</text>
</comment>
<sequence>MENLEELVIHSMSDHELYQWEWDYSGYDHALDPVSKTLQVLVLIKEHGQPCERPLQLKNMEALKYVSADLDMWFGYDFVTYTTSRETVLQNMIPPNLKTMRIGGWKGGSDAMRLNRRYSEDEIKAYTLKTMMYSVAKFAPALQHIEFEQDWHIGTDNIVDLPDVFRKFGSCYEDHGISVSMTEWDRLSSRFLPVGPASLPVSEDTCPL</sequence>
<organism evidence="1 2">
    <name type="scientific">Lasiodiplodia theobromae</name>
    <dbReference type="NCBI Taxonomy" id="45133"/>
    <lineage>
        <taxon>Eukaryota</taxon>
        <taxon>Fungi</taxon>
        <taxon>Dikarya</taxon>
        <taxon>Ascomycota</taxon>
        <taxon>Pezizomycotina</taxon>
        <taxon>Dothideomycetes</taxon>
        <taxon>Dothideomycetes incertae sedis</taxon>
        <taxon>Botryosphaeriales</taxon>
        <taxon>Botryosphaeriaceae</taxon>
        <taxon>Lasiodiplodia</taxon>
    </lineage>
</organism>
<accession>A0A5N5D5L2</accession>